<keyword evidence="1" id="KW-0732">Signal</keyword>
<reference evidence="2 3" key="1">
    <citation type="submission" date="2022-03" db="EMBL/GenBank/DDBJ databases">
        <title>Luteimonas soily sp. nov., a novel bacterium isolated from the soil.</title>
        <authorList>
            <person name="Zhang X."/>
        </authorList>
    </citation>
    <scope>NUCLEOTIDE SEQUENCE [LARGE SCALE GENOMIC DNA]</scope>
    <source>
        <strain evidence="2 3">50</strain>
    </source>
</reference>
<name>A0ABT0A4E4_9GAMM</name>
<keyword evidence="3" id="KW-1185">Reference proteome</keyword>
<feature type="signal peptide" evidence="1">
    <location>
        <begin position="1"/>
        <end position="27"/>
    </location>
</feature>
<dbReference type="EMBL" id="JALGCL010000002">
    <property type="protein sequence ID" value="MCJ0825835.1"/>
    <property type="molecule type" value="Genomic_DNA"/>
</dbReference>
<protein>
    <submittedName>
        <fullName evidence="2">DUF2066 domain-containing protein</fullName>
    </submittedName>
</protein>
<comment type="caution">
    <text evidence="2">The sequence shown here is derived from an EMBL/GenBank/DDBJ whole genome shotgun (WGS) entry which is preliminary data.</text>
</comment>
<proteinExistence type="predicted"/>
<organism evidence="2 3">
    <name type="scientific">Cognatiluteimonas sedimenti</name>
    <dbReference type="NCBI Taxonomy" id="2927791"/>
    <lineage>
        <taxon>Bacteria</taxon>
        <taxon>Pseudomonadati</taxon>
        <taxon>Pseudomonadota</taxon>
        <taxon>Gammaproteobacteria</taxon>
        <taxon>Lysobacterales</taxon>
        <taxon>Lysobacteraceae</taxon>
        <taxon>Cognatiluteimonas</taxon>
    </lineage>
</organism>
<gene>
    <name evidence="2" type="ORF">MQC88_07675</name>
</gene>
<evidence type="ECO:0000313" key="2">
    <source>
        <dbReference type="EMBL" id="MCJ0825835.1"/>
    </source>
</evidence>
<dbReference type="RefSeq" id="WP_243320740.1">
    <property type="nucleotide sequence ID" value="NZ_JALGCL010000002.1"/>
</dbReference>
<dbReference type="Pfam" id="PF09839">
    <property type="entry name" value="DUF2066"/>
    <property type="match status" value="1"/>
</dbReference>
<evidence type="ECO:0000256" key="1">
    <source>
        <dbReference type="SAM" id="SignalP"/>
    </source>
</evidence>
<evidence type="ECO:0000313" key="3">
    <source>
        <dbReference type="Proteomes" id="UP001165423"/>
    </source>
</evidence>
<sequence>MRRTIRKAWTAGWLALALAGGTGLAYAQRVEGDRAAAQGVYQAEVPVRSQSESERNAGFARALAQVLGKLSGDRSAAGRPGVSDELRRARDYVEGYDYRQDEGVSATTGAPTYDTTLVVRFDRAKLDDIAAALGLPVWPTPRPKPVLWLAIDDGSGPRLVGLAKADAARSTLDRAIERGYRLGLPSGSAAEQAAVGAIWRGDAGAIARISAHYSPPMQLIGKLYRAKGGWAADWIFVDHGKVLSRWSSDDASARRTMAAGADGAADALVRRYAKAAPVGPAGRYVVRFTNIRGSQDYMRLSAYLDGLSMVQGITPLRATPQALELELQLATGLRGFSRVLDDELLEADPLQVDGDGEASTFRLR</sequence>
<dbReference type="Proteomes" id="UP001165423">
    <property type="component" value="Unassembled WGS sequence"/>
</dbReference>
<feature type="chain" id="PRO_5046505691" evidence="1">
    <location>
        <begin position="28"/>
        <end position="364"/>
    </location>
</feature>
<accession>A0ABT0A4E4</accession>
<dbReference type="InterPro" id="IPR018642">
    <property type="entry name" value="DUF2066"/>
</dbReference>